<evidence type="ECO:0000313" key="3">
    <source>
        <dbReference type="Proteomes" id="UP000250235"/>
    </source>
</evidence>
<sequence>MTNWFFHALSVIPGGSWGDVARRFTMIRWAPGSDQIHRGTVTSRLEAVDLLIRSTIGNRTPSSVCTRRSDEFDTNGISTTRLSEQVRSRQAAAARQVGGGRERRGGEGWAVLGG</sequence>
<keyword evidence="3" id="KW-1185">Reference proteome</keyword>
<evidence type="ECO:0000313" key="2">
    <source>
        <dbReference type="EMBL" id="KZV14161.1"/>
    </source>
</evidence>
<accession>A0A2Z6ZYM7</accession>
<protein>
    <submittedName>
        <fullName evidence="2">Uncharacterized protein</fullName>
    </submittedName>
</protein>
<feature type="region of interest" description="Disordered" evidence="1">
    <location>
        <begin position="94"/>
        <end position="114"/>
    </location>
</feature>
<name>A0A2Z6ZYM7_9LAMI</name>
<reference evidence="2 3" key="1">
    <citation type="journal article" date="2015" name="Proc. Natl. Acad. Sci. U.S.A.">
        <title>The resurrection genome of Boea hygrometrica: A blueprint for survival of dehydration.</title>
        <authorList>
            <person name="Xiao L."/>
            <person name="Yang G."/>
            <person name="Zhang L."/>
            <person name="Yang X."/>
            <person name="Zhao S."/>
            <person name="Ji Z."/>
            <person name="Zhou Q."/>
            <person name="Hu M."/>
            <person name="Wang Y."/>
            <person name="Chen M."/>
            <person name="Xu Y."/>
            <person name="Jin H."/>
            <person name="Xiao X."/>
            <person name="Hu G."/>
            <person name="Bao F."/>
            <person name="Hu Y."/>
            <person name="Wan P."/>
            <person name="Li L."/>
            <person name="Deng X."/>
            <person name="Kuang T."/>
            <person name="Xiang C."/>
            <person name="Zhu J.K."/>
            <person name="Oliver M.J."/>
            <person name="He Y."/>
        </authorList>
    </citation>
    <scope>NUCLEOTIDE SEQUENCE [LARGE SCALE GENOMIC DNA]</scope>
    <source>
        <strain evidence="3">cv. XS01</strain>
    </source>
</reference>
<gene>
    <name evidence="2" type="ORF">F511_44250</name>
</gene>
<dbReference type="AlphaFoldDB" id="A0A2Z6ZYM7"/>
<dbReference type="EMBL" id="KV021536">
    <property type="protein sequence ID" value="KZV14161.1"/>
    <property type="molecule type" value="Genomic_DNA"/>
</dbReference>
<evidence type="ECO:0000256" key="1">
    <source>
        <dbReference type="SAM" id="MobiDB-lite"/>
    </source>
</evidence>
<proteinExistence type="predicted"/>
<organism evidence="2 3">
    <name type="scientific">Dorcoceras hygrometricum</name>
    <dbReference type="NCBI Taxonomy" id="472368"/>
    <lineage>
        <taxon>Eukaryota</taxon>
        <taxon>Viridiplantae</taxon>
        <taxon>Streptophyta</taxon>
        <taxon>Embryophyta</taxon>
        <taxon>Tracheophyta</taxon>
        <taxon>Spermatophyta</taxon>
        <taxon>Magnoliopsida</taxon>
        <taxon>eudicotyledons</taxon>
        <taxon>Gunneridae</taxon>
        <taxon>Pentapetalae</taxon>
        <taxon>asterids</taxon>
        <taxon>lamiids</taxon>
        <taxon>Lamiales</taxon>
        <taxon>Gesneriaceae</taxon>
        <taxon>Didymocarpoideae</taxon>
        <taxon>Trichosporeae</taxon>
        <taxon>Loxocarpinae</taxon>
        <taxon>Dorcoceras</taxon>
    </lineage>
</organism>
<dbReference type="Proteomes" id="UP000250235">
    <property type="component" value="Unassembled WGS sequence"/>
</dbReference>